<dbReference type="InterPro" id="IPR009003">
    <property type="entry name" value="Peptidase_S1_PA"/>
</dbReference>
<evidence type="ECO:0000256" key="1">
    <source>
        <dbReference type="SAM" id="MobiDB-lite"/>
    </source>
</evidence>
<proteinExistence type="predicted"/>
<keyword evidence="3" id="KW-1185">Reference proteome</keyword>
<sequence length="418" mass="47330">MEDDDFLKFNSSNQPKSMRRCSKRMYHRNFFPAHSFSINNLPEDRRDENLHGLILLMAELTGLIEVETTSNDKGTGSIQRSIDKGTGFIQRSIDKGTGSIQRSNDKGNGSIQRSNDKGTGSIQRSNDKGNGSIQRSNDKGTGSIQRSNDKGTGSIQRSNDKGTGSIQSSNDKGTGFIQRIRLEHGICPCHECKDESRKFAILTVSTVVHMFSDIELDHHNRYKINWNPKCVTMTLKYNYKNKYGTKKIYGWKLLENDKDIDERMDWCCIEFVTHDLELVEELDRYVNKYQEKQATVYNKYKDEKDVNLVVVVGHPHGGIKKVSIGKKWVTFQGGKKWGTFQGLKELRDTQRWGSYNYTTPTCPGSSGSPILILGQPICGFGYWFGHPHNHAGFDKDKQIPNTELFNTSSIGAEYVVAN</sequence>
<reference evidence="2 3" key="1">
    <citation type="submission" date="2024-04" db="EMBL/GenBank/DDBJ databases">
        <authorList>
            <consortium name="Genoscope - CEA"/>
            <person name="William W."/>
        </authorList>
    </citation>
    <scope>NUCLEOTIDE SEQUENCE [LARGE SCALE GENOMIC DNA]</scope>
</reference>
<dbReference type="EMBL" id="CAXITT010000294">
    <property type="protein sequence ID" value="CAL1538324.1"/>
    <property type="molecule type" value="Genomic_DNA"/>
</dbReference>
<protein>
    <submittedName>
        <fullName evidence="2">Uncharacterized protein</fullName>
    </submittedName>
</protein>
<evidence type="ECO:0000313" key="2">
    <source>
        <dbReference type="EMBL" id="CAL1538324.1"/>
    </source>
</evidence>
<feature type="compositionally biased region" description="Polar residues" evidence="1">
    <location>
        <begin position="70"/>
        <end position="80"/>
    </location>
</feature>
<accession>A0AAV2HVT1</accession>
<comment type="caution">
    <text evidence="2">The sequence shown here is derived from an EMBL/GenBank/DDBJ whole genome shotgun (WGS) entry which is preliminary data.</text>
</comment>
<gene>
    <name evidence="2" type="ORF">GSLYS_00012145001</name>
</gene>
<dbReference type="SUPFAM" id="SSF50494">
    <property type="entry name" value="Trypsin-like serine proteases"/>
    <property type="match status" value="1"/>
</dbReference>
<organism evidence="2 3">
    <name type="scientific">Lymnaea stagnalis</name>
    <name type="common">Great pond snail</name>
    <name type="synonym">Helix stagnalis</name>
    <dbReference type="NCBI Taxonomy" id="6523"/>
    <lineage>
        <taxon>Eukaryota</taxon>
        <taxon>Metazoa</taxon>
        <taxon>Spiralia</taxon>
        <taxon>Lophotrochozoa</taxon>
        <taxon>Mollusca</taxon>
        <taxon>Gastropoda</taxon>
        <taxon>Heterobranchia</taxon>
        <taxon>Euthyneura</taxon>
        <taxon>Panpulmonata</taxon>
        <taxon>Hygrophila</taxon>
        <taxon>Lymnaeoidea</taxon>
        <taxon>Lymnaeidae</taxon>
        <taxon>Lymnaea</taxon>
    </lineage>
</organism>
<dbReference type="Proteomes" id="UP001497497">
    <property type="component" value="Unassembled WGS sequence"/>
</dbReference>
<feature type="compositionally biased region" description="Polar residues" evidence="1">
    <location>
        <begin position="98"/>
        <end position="172"/>
    </location>
</feature>
<name>A0AAV2HVT1_LYMST</name>
<dbReference type="AlphaFoldDB" id="A0AAV2HVT1"/>
<evidence type="ECO:0000313" key="3">
    <source>
        <dbReference type="Proteomes" id="UP001497497"/>
    </source>
</evidence>
<feature type="region of interest" description="Disordered" evidence="1">
    <location>
        <begin position="70"/>
        <end position="172"/>
    </location>
</feature>